<feature type="transmembrane region" description="Helical" evidence="7">
    <location>
        <begin position="6"/>
        <end position="22"/>
    </location>
</feature>
<feature type="transmembrane region" description="Helical" evidence="7">
    <location>
        <begin position="383"/>
        <end position="404"/>
    </location>
</feature>
<feature type="transmembrane region" description="Helical" evidence="7">
    <location>
        <begin position="243"/>
        <end position="260"/>
    </location>
</feature>
<dbReference type="NCBIfam" id="NF005086">
    <property type="entry name" value="PRK06521.1"/>
    <property type="match status" value="1"/>
</dbReference>
<dbReference type="GO" id="GO:0005886">
    <property type="term" value="C:plasma membrane"/>
    <property type="evidence" value="ECO:0007669"/>
    <property type="project" value="UniProtKB-SubCell"/>
</dbReference>
<gene>
    <name evidence="9" type="ORF">MNBD_GAMMA22-1894</name>
</gene>
<dbReference type="AlphaFoldDB" id="A0A3B1A7V9"/>
<feature type="transmembrane region" description="Helical" evidence="7">
    <location>
        <begin position="80"/>
        <end position="101"/>
    </location>
</feature>
<feature type="transmembrane region" description="Helical" evidence="7">
    <location>
        <begin position="656"/>
        <end position="674"/>
    </location>
</feature>
<evidence type="ECO:0000256" key="3">
    <source>
        <dbReference type="ARBA" id="ARBA00022692"/>
    </source>
</evidence>
<comment type="subcellular location">
    <subcellularLocation>
        <location evidence="1">Cell membrane</location>
        <topology evidence="1">Multi-pass membrane protein</topology>
    </subcellularLocation>
</comment>
<feature type="transmembrane region" description="Helical" evidence="7">
    <location>
        <begin position="272"/>
        <end position="295"/>
    </location>
</feature>
<feature type="transmembrane region" description="Helical" evidence="7">
    <location>
        <begin position="137"/>
        <end position="154"/>
    </location>
</feature>
<feature type="transmembrane region" description="Helical" evidence="7">
    <location>
        <begin position="166"/>
        <end position="189"/>
    </location>
</feature>
<evidence type="ECO:0000256" key="5">
    <source>
        <dbReference type="ARBA" id="ARBA00023002"/>
    </source>
</evidence>
<keyword evidence="4 7" id="KW-1133">Transmembrane helix</keyword>
<evidence type="ECO:0000256" key="1">
    <source>
        <dbReference type="ARBA" id="ARBA00004651"/>
    </source>
</evidence>
<keyword evidence="3 7" id="KW-0812">Transmembrane</keyword>
<feature type="transmembrane region" description="Helical" evidence="7">
    <location>
        <begin position="113"/>
        <end position="131"/>
    </location>
</feature>
<name>A0A3B1A7V9_9ZZZZ</name>
<evidence type="ECO:0000259" key="8">
    <source>
        <dbReference type="Pfam" id="PF00361"/>
    </source>
</evidence>
<feature type="transmembrane region" description="Helical" evidence="7">
    <location>
        <begin position="302"/>
        <end position="325"/>
    </location>
</feature>
<feature type="transmembrane region" description="Helical" evidence="7">
    <location>
        <begin position="34"/>
        <end position="60"/>
    </location>
</feature>
<feature type="transmembrane region" description="Helical" evidence="7">
    <location>
        <begin position="345"/>
        <end position="362"/>
    </location>
</feature>
<dbReference type="GO" id="GO:0016491">
    <property type="term" value="F:oxidoreductase activity"/>
    <property type="evidence" value="ECO:0007669"/>
    <property type="project" value="UniProtKB-KW"/>
</dbReference>
<organism evidence="9">
    <name type="scientific">hydrothermal vent metagenome</name>
    <dbReference type="NCBI Taxonomy" id="652676"/>
    <lineage>
        <taxon>unclassified sequences</taxon>
        <taxon>metagenomes</taxon>
        <taxon>ecological metagenomes</taxon>
    </lineage>
</organism>
<dbReference type="PANTHER" id="PTHR42682:SF3">
    <property type="entry name" value="FORMATE HYDROGENLYASE SUBUNIT 3-RELATED"/>
    <property type="match status" value="1"/>
</dbReference>
<feature type="transmembrane region" description="Helical" evidence="7">
    <location>
        <begin position="209"/>
        <end position="231"/>
    </location>
</feature>
<protein>
    <submittedName>
        <fullName evidence="9">Hydrogenase-4 component B</fullName>
    </submittedName>
</protein>
<evidence type="ECO:0000313" key="9">
    <source>
        <dbReference type="EMBL" id="VAW95892.1"/>
    </source>
</evidence>
<evidence type="ECO:0000256" key="2">
    <source>
        <dbReference type="ARBA" id="ARBA00022475"/>
    </source>
</evidence>
<dbReference type="InterPro" id="IPR001750">
    <property type="entry name" value="ND/Mrp_TM"/>
</dbReference>
<dbReference type="PRINTS" id="PR01434">
    <property type="entry name" value="NADHDHGNASE5"/>
</dbReference>
<dbReference type="PANTHER" id="PTHR42682">
    <property type="entry name" value="HYDROGENASE-4 COMPONENT F"/>
    <property type="match status" value="1"/>
</dbReference>
<keyword evidence="5" id="KW-0560">Oxidoreductase</keyword>
<keyword evidence="2" id="KW-1003">Cell membrane</keyword>
<accession>A0A3B1A7V9</accession>
<evidence type="ECO:0000256" key="6">
    <source>
        <dbReference type="ARBA" id="ARBA00023136"/>
    </source>
</evidence>
<feature type="transmembrane region" description="Helical" evidence="7">
    <location>
        <begin position="424"/>
        <end position="450"/>
    </location>
</feature>
<proteinExistence type="predicted"/>
<dbReference type="Pfam" id="PF00361">
    <property type="entry name" value="Proton_antipo_M"/>
    <property type="match status" value="1"/>
</dbReference>
<dbReference type="InterPro" id="IPR052175">
    <property type="entry name" value="ComplexI-like_HydComp"/>
</dbReference>
<reference evidence="9" key="1">
    <citation type="submission" date="2018-06" db="EMBL/GenBank/DDBJ databases">
        <authorList>
            <person name="Zhirakovskaya E."/>
        </authorList>
    </citation>
    <scope>NUCLEOTIDE SEQUENCE</scope>
</reference>
<dbReference type="EMBL" id="UOFS01000024">
    <property type="protein sequence ID" value="VAW95892.1"/>
    <property type="molecule type" value="Genomic_DNA"/>
</dbReference>
<feature type="domain" description="NADH:quinone oxidoreductase/Mrp antiporter transmembrane" evidence="8">
    <location>
        <begin position="131"/>
        <end position="417"/>
    </location>
</feature>
<keyword evidence="6 7" id="KW-0472">Membrane</keyword>
<sequence>MPSFLYLSILLPIASAVISLLSDRYSSLMSWIIFPLLGLSGIFAIYEGMSVLITTIPQVYELPLGLPWLPWQIKLDPLSGLFLSIIGLVTLAISFFGPGYIREFTHGKQPLAVLGFFTGLFITGMILVVIANDAFSFMVSWELMSLSSYFLVAYQHQNASNRRAAFLYLLMAHVGGILILLSFGVLAGFGGGLTFDAMRAAPLELTWSSIAFVLGLLGFGMKAGLVPIHTWLPEAHPVAPSHISSLMSGVMLKVAIYGFIRVTFDLIGDVHWGWGVAVLIMASITAIFGVLYALVQTDIKKLLAYSSIENVGIIFIGLGLSMIFFGTQHPTLGVLGLIASLYHSLNHSIFKSLLFLGAGSIIQRTREKDMERLGGLINRMPWTALYFLIACISIASLPPFNGFVSEWLTFQTALQAVTLESGVLRAIIPISAAVLALTGALGAACFVRLYGISFLGKARSKRARTAHEANIGMGMAQGLLAIFCILLGIFPSYVIDLLNAIPTSLMNQSLTTATEQGWLWLTPISAEKSSYSAPLVAIGIVIALFLWATAHKYLLPKEKYPMERKDTWDCGFGGGTSRMQYTGSAFSEPFRRIFKPVWRLTETVEREPKPNMELEPASVRHKMHVEDITWNWLYLPIAKIVHNAAKRITRIQTGHLRHYLAYSFSTLILLLWMIT</sequence>
<evidence type="ECO:0000256" key="7">
    <source>
        <dbReference type="SAM" id="Phobius"/>
    </source>
</evidence>
<feature type="transmembrane region" description="Helical" evidence="7">
    <location>
        <begin position="471"/>
        <end position="495"/>
    </location>
</feature>
<feature type="transmembrane region" description="Helical" evidence="7">
    <location>
        <begin position="531"/>
        <end position="555"/>
    </location>
</feature>
<evidence type="ECO:0000256" key="4">
    <source>
        <dbReference type="ARBA" id="ARBA00022989"/>
    </source>
</evidence>